<name>A0A6J8D7V7_MYTCO</name>
<keyword evidence="3" id="KW-1185">Reference proteome</keyword>
<dbReference type="OrthoDB" id="71166at2759"/>
<proteinExistence type="predicted"/>
<dbReference type="Proteomes" id="UP000507470">
    <property type="component" value="Unassembled WGS sequence"/>
</dbReference>
<gene>
    <name evidence="2" type="ORF">MCOR_37105</name>
</gene>
<feature type="compositionally biased region" description="Basic and acidic residues" evidence="1">
    <location>
        <begin position="1"/>
        <end position="37"/>
    </location>
</feature>
<feature type="region of interest" description="Disordered" evidence="1">
    <location>
        <begin position="1"/>
        <end position="82"/>
    </location>
</feature>
<accession>A0A6J8D7V7</accession>
<evidence type="ECO:0000313" key="3">
    <source>
        <dbReference type="Proteomes" id="UP000507470"/>
    </source>
</evidence>
<reference evidence="2 3" key="1">
    <citation type="submission" date="2020-06" db="EMBL/GenBank/DDBJ databases">
        <authorList>
            <person name="Li R."/>
            <person name="Bekaert M."/>
        </authorList>
    </citation>
    <scope>NUCLEOTIDE SEQUENCE [LARGE SCALE GENOMIC DNA]</scope>
    <source>
        <strain evidence="3">wild</strain>
    </source>
</reference>
<protein>
    <submittedName>
        <fullName evidence="2">Uncharacterized protein</fullName>
    </submittedName>
</protein>
<organism evidence="2 3">
    <name type="scientific">Mytilus coruscus</name>
    <name type="common">Sea mussel</name>
    <dbReference type="NCBI Taxonomy" id="42192"/>
    <lineage>
        <taxon>Eukaryota</taxon>
        <taxon>Metazoa</taxon>
        <taxon>Spiralia</taxon>
        <taxon>Lophotrochozoa</taxon>
        <taxon>Mollusca</taxon>
        <taxon>Bivalvia</taxon>
        <taxon>Autobranchia</taxon>
        <taxon>Pteriomorphia</taxon>
        <taxon>Mytilida</taxon>
        <taxon>Mytiloidea</taxon>
        <taxon>Mytilidae</taxon>
        <taxon>Mytilinae</taxon>
        <taxon>Mytilus</taxon>
    </lineage>
</organism>
<dbReference type="AlphaFoldDB" id="A0A6J8D7V7"/>
<dbReference type="EMBL" id="CACVKT020006695">
    <property type="protein sequence ID" value="CAC5403200.1"/>
    <property type="molecule type" value="Genomic_DNA"/>
</dbReference>
<evidence type="ECO:0000313" key="2">
    <source>
        <dbReference type="EMBL" id="CAC5403200.1"/>
    </source>
</evidence>
<feature type="compositionally biased region" description="Basic and acidic residues" evidence="1">
    <location>
        <begin position="45"/>
        <end position="63"/>
    </location>
</feature>
<evidence type="ECO:0000256" key="1">
    <source>
        <dbReference type="SAM" id="MobiDB-lite"/>
    </source>
</evidence>
<sequence length="184" mass="21580">MYKKNEEKPENVDEKEEESKKKSEEKSENVEEREKESKKKLKNQKMQERKAIETENTERKEVENANEVGETIGNSNPSKIESHTCIENDSNWKDVPDPSKCVGKYVVIKHDEKPYPGVVEDAGESDIYVQCMHRVGKKDNNCFFWPRTIKDKCWYEYDDVLAVIPEPTKIEGSYSHYQIDQQEI</sequence>